<dbReference type="OrthoDB" id="9848500at2"/>
<protein>
    <submittedName>
        <fullName evidence="2">Uncharacterized protein</fullName>
    </submittedName>
</protein>
<dbReference type="HOGENOM" id="CLU_1101674_0_0_7"/>
<sequence length="252" mass="27815">MNARKTWLLAAVAAAIAVVAVVLLLPRQPDSASGAAAANYDDVVPQRPEAPPVEGRDTPRRAPMPSLPPRSAEIQAQAYAQAQADGVERPGETAFRATIDAFMKYNQRFAEQQAAEEGITVPEVAELTYFGFMVLQSQQWPEIEDLVGRSIDEEERALAEQLMHDLNAEFKRGLRDLVDDEAPEAERWALIEKTQQQYKREYFAITGMNETLLDDLLAGDISRTGAPIATPPPEDIEPAPAPEPVQERPQSR</sequence>
<reference evidence="2 3" key="1">
    <citation type="journal article" date="2010" name="Stand. Genomic Sci.">
        <title>Complete genome sequence of Haliangium ochraceum type strain (SMP-2).</title>
        <authorList>
            <consortium name="US DOE Joint Genome Institute (JGI-PGF)"/>
            <person name="Ivanova N."/>
            <person name="Daum C."/>
            <person name="Lang E."/>
            <person name="Abt B."/>
            <person name="Kopitz M."/>
            <person name="Saunders E."/>
            <person name="Lapidus A."/>
            <person name="Lucas S."/>
            <person name="Glavina Del Rio T."/>
            <person name="Nolan M."/>
            <person name="Tice H."/>
            <person name="Copeland A."/>
            <person name="Cheng J.F."/>
            <person name="Chen F."/>
            <person name="Bruce D."/>
            <person name="Goodwin L."/>
            <person name="Pitluck S."/>
            <person name="Mavromatis K."/>
            <person name="Pati A."/>
            <person name="Mikhailova N."/>
            <person name="Chen A."/>
            <person name="Palaniappan K."/>
            <person name="Land M."/>
            <person name="Hauser L."/>
            <person name="Chang Y.J."/>
            <person name="Jeffries C.D."/>
            <person name="Detter J.C."/>
            <person name="Brettin T."/>
            <person name="Rohde M."/>
            <person name="Goker M."/>
            <person name="Bristow J."/>
            <person name="Markowitz V."/>
            <person name="Eisen J.A."/>
            <person name="Hugenholtz P."/>
            <person name="Kyrpides N.C."/>
            <person name="Klenk H.P."/>
        </authorList>
    </citation>
    <scope>NUCLEOTIDE SEQUENCE [LARGE SCALE GENOMIC DNA]</scope>
    <source>
        <strain evidence="3">DSM 14365 / CIP 107738 / JCM 11303 / AJ 13395 / SMP-2</strain>
    </source>
</reference>
<accession>D0LUD4</accession>
<feature type="compositionally biased region" description="Pro residues" evidence="1">
    <location>
        <begin position="229"/>
        <end position="243"/>
    </location>
</feature>
<dbReference type="RefSeq" id="WP_012831849.1">
    <property type="nucleotide sequence ID" value="NC_013440.1"/>
</dbReference>
<dbReference type="EMBL" id="CP001804">
    <property type="protein sequence ID" value="ACY19257.1"/>
    <property type="molecule type" value="Genomic_DNA"/>
</dbReference>
<proteinExistence type="predicted"/>
<organism evidence="2 3">
    <name type="scientific">Haliangium ochraceum (strain DSM 14365 / JCM 11303 / SMP-2)</name>
    <dbReference type="NCBI Taxonomy" id="502025"/>
    <lineage>
        <taxon>Bacteria</taxon>
        <taxon>Pseudomonadati</taxon>
        <taxon>Myxococcota</taxon>
        <taxon>Polyangia</taxon>
        <taxon>Haliangiales</taxon>
        <taxon>Kofleriaceae</taxon>
        <taxon>Haliangium</taxon>
    </lineage>
</organism>
<feature type="region of interest" description="Disordered" evidence="1">
    <location>
        <begin position="33"/>
        <end position="67"/>
    </location>
</feature>
<keyword evidence="3" id="KW-1185">Reference proteome</keyword>
<feature type="region of interest" description="Disordered" evidence="1">
    <location>
        <begin position="222"/>
        <end position="252"/>
    </location>
</feature>
<dbReference type="KEGG" id="hoh:Hoch_6793"/>
<dbReference type="Proteomes" id="UP000001880">
    <property type="component" value="Chromosome"/>
</dbReference>
<evidence type="ECO:0000313" key="2">
    <source>
        <dbReference type="EMBL" id="ACY19257.1"/>
    </source>
</evidence>
<name>D0LUD4_HALO1</name>
<evidence type="ECO:0000256" key="1">
    <source>
        <dbReference type="SAM" id="MobiDB-lite"/>
    </source>
</evidence>
<evidence type="ECO:0000313" key="3">
    <source>
        <dbReference type="Proteomes" id="UP000001880"/>
    </source>
</evidence>
<dbReference type="AlphaFoldDB" id="D0LUD4"/>
<gene>
    <name evidence="2" type="ordered locus">Hoch_6793</name>
</gene>